<proteinExistence type="inferred from homology"/>
<dbReference type="GO" id="GO:0003681">
    <property type="term" value="F:bent DNA binding"/>
    <property type="evidence" value="ECO:0007669"/>
    <property type="project" value="TreeGrafter"/>
</dbReference>
<evidence type="ECO:0000256" key="4">
    <source>
        <dbReference type="ARBA" id="ARBA00023125"/>
    </source>
</evidence>
<dbReference type="GO" id="GO:0009295">
    <property type="term" value="C:nucleoid"/>
    <property type="evidence" value="ECO:0007669"/>
    <property type="project" value="UniProtKB-SubCell"/>
</dbReference>
<dbReference type="Gene3D" id="4.10.430.10">
    <property type="entry name" value="Histone-like protein H-NS, C-terminal domain"/>
    <property type="match status" value="1"/>
</dbReference>
<dbReference type="OrthoDB" id="5297879at2"/>
<protein>
    <submittedName>
        <fullName evidence="8">DNA-binding protein H-NS</fullName>
    </submittedName>
</protein>
<dbReference type="InterPro" id="IPR037150">
    <property type="entry name" value="H-NS_C_dom_sf"/>
</dbReference>
<keyword evidence="5" id="KW-0175">Coiled coil</keyword>
<keyword evidence="4 8" id="KW-0238">DNA-binding</keyword>
<gene>
    <name evidence="8" type="ORF">SAMN04488515_2019</name>
</gene>
<evidence type="ECO:0000256" key="5">
    <source>
        <dbReference type="SAM" id="Coils"/>
    </source>
</evidence>
<dbReference type="GO" id="GO:0003680">
    <property type="term" value="F:minor groove of adenine-thymine-rich DNA binding"/>
    <property type="evidence" value="ECO:0007669"/>
    <property type="project" value="TreeGrafter"/>
</dbReference>
<organism evidence="8 9">
    <name type="scientific">Cognatiyoonia koreensis</name>
    <dbReference type="NCBI Taxonomy" id="364200"/>
    <lineage>
        <taxon>Bacteria</taxon>
        <taxon>Pseudomonadati</taxon>
        <taxon>Pseudomonadota</taxon>
        <taxon>Alphaproteobacteria</taxon>
        <taxon>Rhodobacterales</taxon>
        <taxon>Paracoccaceae</taxon>
        <taxon>Cognatiyoonia</taxon>
    </lineage>
</organism>
<dbReference type="SUPFAM" id="SSF81273">
    <property type="entry name" value="H-NS histone-like proteins"/>
    <property type="match status" value="1"/>
</dbReference>
<name>A0A1I0QMQ8_9RHOB</name>
<dbReference type="InterPro" id="IPR027444">
    <property type="entry name" value="H-NS_C_dom"/>
</dbReference>
<dbReference type="AlphaFoldDB" id="A0A1I0QMQ8"/>
<dbReference type="PANTHER" id="PTHR38097:SF2">
    <property type="entry name" value="DNA-BINDING PROTEIN STPA"/>
    <property type="match status" value="1"/>
</dbReference>
<accession>A0A1I0QMQ8</accession>
<evidence type="ECO:0000256" key="3">
    <source>
        <dbReference type="ARBA" id="ARBA00022490"/>
    </source>
</evidence>
<dbReference type="EMBL" id="FOIZ01000001">
    <property type="protein sequence ID" value="SEW28414.1"/>
    <property type="molecule type" value="Genomic_DNA"/>
</dbReference>
<dbReference type="Pfam" id="PF00816">
    <property type="entry name" value="Histone_HNS"/>
    <property type="match status" value="1"/>
</dbReference>
<dbReference type="STRING" id="364200.SAMN04488515_2019"/>
<dbReference type="GO" id="GO:0001217">
    <property type="term" value="F:DNA-binding transcription repressor activity"/>
    <property type="evidence" value="ECO:0007669"/>
    <property type="project" value="TreeGrafter"/>
</dbReference>
<dbReference type="PANTHER" id="PTHR38097">
    <property type="match status" value="1"/>
</dbReference>
<dbReference type="SMART" id="SM00528">
    <property type="entry name" value="HNS"/>
    <property type="match status" value="1"/>
</dbReference>
<evidence type="ECO:0000256" key="1">
    <source>
        <dbReference type="ARBA" id="ARBA00004453"/>
    </source>
</evidence>
<feature type="region of interest" description="Disordered" evidence="6">
    <location>
        <begin position="56"/>
        <end position="111"/>
    </location>
</feature>
<feature type="domain" description="DNA-binding protein H-NS-like C-terminal" evidence="7">
    <location>
        <begin position="66"/>
        <end position="111"/>
    </location>
</feature>
<feature type="coiled-coil region" evidence="5">
    <location>
        <begin position="10"/>
        <end position="40"/>
    </location>
</feature>
<evidence type="ECO:0000259" key="7">
    <source>
        <dbReference type="SMART" id="SM00528"/>
    </source>
</evidence>
<dbReference type="GO" id="GO:0032993">
    <property type="term" value="C:protein-DNA complex"/>
    <property type="evidence" value="ECO:0007669"/>
    <property type="project" value="TreeGrafter"/>
</dbReference>
<evidence type="ECO:0000313" key="9">
    <source>
        <dbReference type="Proteomes" id="UP000199167"/>
    </source>
</evidence>
<comment type="subcellular location">
    <subcellularLocation>
        <location evidence="1">Cytoplasm</location>
        <location evidence="1">Nucleoid</location>
    </subcellularLocation>
</comment>
<dbReference type="RefSeq" id="WP_089993431.1">
    <property type="nucleotide sequence ID" value="NZ_FOIZ01000001.1"/>
</dbReference>
<keyword evidence="3" id="KW-0963">Cytoplasm</keyword>
<evidence type="ECO:0000256" key="2">
    <source>
        <dbReference type="ARBA" id="ARBA00010610"/>
    </source>
</evidence>
<keyword evidence="9" id="KW-1185">Reference proteome</keyword>
<sequence length="111" mass="11946">MSIDLSAMSRKELTKLRDNIDKALESLKKKELKAAREAAEKAAAAHGFSLAELTGAGKKYGRKKSSGPKTKAPAKFKNPNDPSQTWTGKGRQPQWFKDAMASGATPDSLAV</sequence>
<reference evidence="8 9" key="1">
    <citation type="submission" date="2016-10" db="EMBL/GenBank/DDBJ databases">
        <authorList>
            <person name="de Groot N.N."/>
        </authorList>
    </citation>
    <scope>NUCLEOTIDE SEQUENCE [LARGE SCALE GENOMIC DNA]</scope>
    <source>
        <strain evidence="8 9">DSM 17925</strain>
    </source>
</reference>
<comment type="similarity">
    <text evidence="2">Belongs to the histone-like protein H-NS family.</text>
</comment>
<evidence type="ECO:0000256" key="6">
    <source>
        <dbReference type="SAM" id="MobiDB-lite"/>
    </source>
</evidence>
<dbReference type="Proteomes" id="UP000199167">
    <property type="component" value="Unassembled WGS sequence"/>
</dbReference>
<evidence type="ECO:0000313" key="8">
    <source>
        <dbReference type="EMBL" id="SEW28414.1"/>
    </source>
</evidence>
<dbReference type="GO" id="GO:0005829">
    <property type="term" value="C:cytosol"/>
    <property type="evidence" value="ECO:0007669"/>
    <property type="project" value="TreeGrafter"/>
</dbReference>
<dbReference type="GO" id="GO:0000976">
    <property type="term" value="F:transcription cis-regulatory region binding"/>
    <property type="evidence" value="ECO:0007669"/>
    <property type="project" value="TreeGrafter"/>
</dbReference>